<dbReference type="VEuPathDB" id="VectorBase:ACHR008221"/>
<keyword evidence="2" id="KW-1185">Reference proteome</keyword>
<reference evidence="2" key="1">
    <citation type="submission" date="2013-03" db="EMBL/GenBank/DDBJ databases">
        <title>The Genome Sequence of Anopheles christyi ACHKN1017.</title>
        <authorList>
            <consortium name="The Broad Institute Genomics Platform"/>
            <person name="Neafsey D.E."/>
            <person name="Besansky N."/>
            <person name="Walker B."/>
            <person name="Young S.K."/>
            <person name="Zeng Q."/>
            <person name="Gargeya S."/>
            <person name="Fitzgerald M."/>
            <person name="Haas B."/>
            <person name="Abouelleil A."/>
            <person name="Allen A.W."/>
            <person name="Alvarado L."/>
            <person name="Arachchi H.M."/>
            <person name="Berlin A.M."/>
            <person name="Chapman S.B."/>
            <person name="Gainer-Dewar J."/>
            <person name="Goldberg J."/>
            <person name="Griggs A."/>
            <person name="Gujja S."/>
            <person name="Hansen M."/>
            <person name="Howarth C."/>
            <person name="Imamovic A."/>
            <person name="Ireland A."/>
            <person name="Larimer J."/>
            <person name="McCowan C."/>
            <person name="Murphy C."/>
            <person name="Pearson M."/>
            <person name="Poon T.W."/>
            <person name="Priest M."/>
            <person name="Roberts A."/>
            <person name="Saif S."/>
            <person name="Shea T."/>
            <person name="Sisk P."/>
            <person name="Sykes S."/>
            <person name="Wortman J."/>
            <person name="Nusbaum C."/>
            <person name="Birren B."/>
        </authorList>
    </citation>
    <scope>NUCLEOTIDE SEQUENCE [LARGE SCALE GENOMIC DNA]</scope>
    <source>
        <strain evidence="2">ACHKN1017</strain>
    </source>
</reference>
<evidence type="ECO:0000313" key="1">
    <source>
        <dbReference type="EnsemblMetazoa" id="ACHR008221-PA"/>
    </source>
</evidence>
<proteinExistence type="predicted"/>
<sequence length="175" mass="19579">YIRTHKPFRERKNEFETSLAGIHFVVGSHHYVNGKLKVSIRCTARIHDIYLQSTERSIDEDRPRVISAASSANSNGNVVNGNAVQYDHFPPYAENELDRKDYMTHLQGDMAASGSSPTARPTLPSTSLNSIDHFRPAAINHFRWAFGPLTVLLLPFAHPLLSSLLNRLSTVSLRA</sequence>
<accession>A0A182KBT4</accession>
<reference evidence="1" key="2">
    <citation type="submission" date="2020-05" db="UniProtKB">
        <authorList>
            <consortium name="EnsemblMetazoa"/>
        </authorList>
    </citation>
    <scope>IDENTIFICATION</scope>
    <source>
        <strain evidence="1">ACHKN1017</strain>
    </source>
</reference>
<organism evidence="1 2">
    <name type="scientific">Anopheles christyi</name>
    <dbReference type="NCBI Taxonomy" id="43041"/>
    <lineage>
        <taxon>Eukaryota</taxon>
        <taxon>Metazoa</taxon>
        <taxon>Ecdysozoa</taxon>
        <taxon>Arthropoda</taxon>
        <taxon>Hexapoda</taxon>
        <taxon>Insecta</taxon>
        <taxon>Pterygota</taxon>
        <taxon>Neoptera</taxon>
        <taxon>Endopterygota</taxon>
        <taxon>Diptera</taxon>
        <taxon>Nematocera</taxon>
        <taxon>Culicoidea</taxon>
        <taxon>Culicidae</taxon>
        <taxon>Anophelinae</taxon>
        <taxon>Anopheles</taxon>
    </lineage>
</organism>
<dbReference type="AlphaFoldDB" id="A0A182KBT4"/>
<dbReference type="Proteomes" id="UP000075881">
    <property type="component" value="Unassembled WGS sequence"/>
</dbReference>
<name>A0A182KBT4_9DIPT</name>
<protein>
    <submittedName>
        <fullName evidence="1">Uncharacterized protein</fullName>
    </submittedName>
</protein>
<evidence type="ECO:0000313" key="2">
    <source>
        <dbReference type="Proteomes" id="UP000075881"/>
    </source>
</evidence>
<dbReference type="STRING" id="43041.A0A182KBT4"/>
<dbReference type="EnsemblMetazoa" id="ACHR008221-RA">
    <property type="protein sequence ID" value="ACHR008221-PA"/>
    <property type="gene ID" value="ACHR008221"/>
</dbReference>